<dbReference type="EMBL" id="NEVM01000005">
    <property type="protein sequence ID" value="OZI31958.1"/>
    <property type="molecule type" value="Genomic_DNA"/>
</dbReference>
<accession>A0A261S3N1</accession>
<evidence type="ECO:0000313" key="2">
    <source>
        <dbReference type="Proteomes" id="UP000216020"/>
    </source>
</evidence>
<organism evidence="1 2">
    <name type="scientific">Bordetella genomosp. 10</name>
    <dbReference type="NCBI Taxonomy" id="1416804"/>
    <lineage>
        <taxon>Bacteria</taxon>
        <taxon>Pseudomonadati</taxon>
        <taxon>Pseudomonadota</taxon>
        <taxon>Betaproteobacteria</taxon>
        <taxon>Burkholderiales</taxon>
        <taxon>Alcaligenaceae</taxon>
        <taxon>Bordetella</taxon>
    </lineage>
</organism>
<dbReference type="Proteomes" id="UP000216020">
    <property type="component" value="Unassembled WGS sequence"/>
</dbReference>
<gene>
    <name evidence="1" type="ORF">CAL29_29345</name>
</gene>
<proteinExistence type="predicted"/>
<reference evidence="2" key="1">
    <citation type="submission" date="2017-05" db="EMBL/GenBank/DDBJ databases">
        <title>Complete and WGS of Bordetella genogroups.</title>
        <authorList>
            <person name="Spilker T."/>
            <person name="Lipuma J."/>
        </authorList>
    </citation>
    <scope>NUCLEOTIDE SEQUENCE [LARGE SCALE GENOMIC DNA]</scope>
    <source>
        <strain evidence="2">AU16122</strain>
    </source>
</reference>
<sequence length="219" mass="24268">MDPAQAVHAQFVKNADGSSSYAVIESVVAPLDLPDSRAYLVGDRWMVCPKPNRISEIECLLRAAICDGKRQDEAMRILAEPPVASRRGMSDYLVYRFLLGDDAGRSIKRYGECRMLVEIENREGLDEGKFSRNALAAEQAVGTMHQALASMFDYVLFIRREGRDMSLKLVHAVDTDSGVISFRELPSGAFGTARPFPSPMPGVQDRSHWALLGFKKNGD</sequence>
<keyword evidence="2" id="KW-1185">Reference proteome</keyword>
<name>A0A261S3N1_9BORD</name>
<dbReference type="AlphaFoldDB" id="A0A261S3N1"/>
<comment type="caution">
    <text evidence="1">The sequence shown here is derived from an EMBL/GenBank/DDBJ whole genome shotgun (WGS) entry which is preliminary data.</text>
</comment>
<evidence type="ECO:0000313" key="1">
    <source>
        <dbReference type="EMBL" id="OZI31958.1"/>
    </source>
</evidence>
<protein>
    <submittedName>
        <fullName evidence="1">Uncharacterized protein</fullName>
    </submittedName>
</protein>